<keyword evidence="1" id="KW-1133">Transmembrane helix</keyword>
<reference evidence="2" key="1">
    <citation type="journal article" date="2023" name="Mol. Phylogenet. Evol.">
        <title>Genome-scale phylogeny and comparative genomics of the fungal order Sordariales.</title>
        <authorList>
            <person name="Hensen N."/>
            <person name="Bonometti L."/>
            <person name="Westerberg I."/>
            <person name="Brannstrom I.O."/>
            <person name="Guillou S."/>
            <person name="Cros-Aarteil S."/>
            <person name="Calhoun S."/>
            <person name="Haridas S."/>
            <person name="Kuo A."/>
            <person name="Mondo S."/>
            <person name="Pangilinan J."/>
            <person name="Riley R."/>
            <person name="LaButti K."/>
            <person name="Andreopoulos B."/>
            <person name="Lipzen A."/>
            <person name="Chen C."/>
            <person name="Yan M."/>
            <person name="Daum C."/>
            <person name="Ng V."/>
            <person name="Clum A."/>
            <person name="Steindorff A."/>
            <person name="Ohm R.A."/>
            <person name="Martin F."/>
            <person name="Silar P."/>
            <person name="Natvig D.O."/>
            <person name="Lalanne C."/>
            <person name="Gautier V."/>
            <person name="Ament-Velasquez S.L."/>
            <person name="Kruys A."/>
            <person name="Hutchinson M.I."/>
            <person name="Powell A.J."/>
            <person name="Barry K."/>
            <person name="Miller A.N."/>
            <person name="Grigoriev I.V."/>
            <person name="Debuchy R."/>
            <person name="Gladieux P."/>
            <person name="Hiltunen Thoren M."/>
            <person name="Johannesson H."/>
        </authorList>
    </citation>
    <scope>NUCLEOTIDE SEQUENCE</scope>
    <source>
        <strain evidence="2">CBS 532.94</strain>
    </source>
</reference>
<protein>
    <submittedName>
        <fullName evidence="2">Uncharacterized protein</fullName>
    </submittedName>
</protein>
<evidence type="ECO:0000313" key="2">
    <source>
        <dbReference type="EMBL" id="KAK4232709.1"/>
    </source>
</evidence>
<accession>A0AAN7BZW4</accession>
<organism evidence="2 3">
    <name type="scientific">Achaetomium macrosporum</name>
    <dbReference type="NCBI Taxonomy" id="79813"/>
    <lineage>
        <taxon>Eukaryota</taxon>
        <taxon>Fungi</taxon>
        <taxon>Dikarya</taxon>
        <taxon>Ascomycota</taxon>
        <taxon>Pezizomycotina</taxon>
        <taxon>Sordariomycetes</taxon>
        <taxon>Sordariomycetidae</taxon>
        <taxon>Sordariales</taxon>
        <taxon>Chaetomiaceae</taxon>
        <taxon>Achaetomium</taxon>
    </lineage>
</organism>
<proteinExistence type="predicted"/>
<reference evidence="2" key="2">
    <citation type="submission" date="2023-05" db="EMBL/GenBank/DDBJ databases">
        <authorList>
            <consortium name="Lawrence Berkeley National Laboratory"/>
            <person name="Steindorff A."/>
            <person name="Hensen N."/>
            <person name="Bonometti L."/>
            <person name="Westerberg I."/>
            <person name="Brannstrom I.O."/>
            <person name="Guillou S."/>
            <person name="Cros-Aarteil S."/>
            <person name="Calhoun S."/>
            <person name="Haridas S."/>
            <person name="Kuo A."/>
            <person name="Mondo S."/>
            <person name="Pangilinan J."/>
            <person name="Riley R."/>
            <person name="Labutti K."/>
            <person name="Andreopoulos B."/>
            <person name="Lipzen A."/>
            <person name="Chen C."/>
            <person name="Yanf M."/>
            <person name="Daum C."/>
            <person name="Ng V."/>
            <person name="Clum A."/>
            <person name="Ohm R."/>
            <person name="Martin F."/>
            <person name="Silar P."/>
            <person name="Natvig D."/>
            <person name="Lalanne C."/>
            <person name="Gautier V."/>
            <person name="Ament-Velasquez S.L."/>
            <person name="Kruys A."/>
            <person name="Hutchinson M.I."/>
            <person name="Powell A.J."/>
            <person name="Barry K."/>
            <person name="Miller A.N."/>
            <person name="Grigoriev I.V."/>
            <person name="Debuchy R."/>
            <person name="Gladieux P."/>
            <person name="Thoren M.H."/>
            <person name="Johannesson H."/>
        </authorList>
    </citation>
    <scope>NUCLEOTIDE SEQUENCE</scope>
    <source>
        <strain evidence="2">CBS 532.94</strain>
    </source>
</reference>
<dbReference type="AlphaFoldDB" id="A0AAN7BZW4"/>
<keyword evidence="3" id="KW-1185">Reference proteome</keyword>
<dbReference type="EMBL" id="MU861001">
    <property type="protein sequence ID" value="KAK4232709.1"/>
    <property type="molecule type" value="Genomic_DNA"/>
</dbReference>
<keyword evidence="1" id="KW-0812">Transmembrane</keyword>
<evidence type="ECO:0000313" key="3">
    <source>
        <dbReference type="Proteomes" id="UP001303760"/>
    </source>
</evidence>
<name>A0AAN7BZW4_9PEZI</name>
<sequence>LWRSSAVISLVTAVLCMHPLLYVASRIIMIAEAFTGLRPMKAGIYETYVIWNYGFHFH</sequence>
<gene>
    <name evidence="2" type="ORF">C8A03DRAFT_20052</name>
</gene>
<evidence type="ECO:0000256" key="1">
    <source>
        <dbReference type="SAM" id="Phobius"/>
    </source>
</evidence>
<comment type="caution">
    <text evidence="2">The sequence shown here is derived from an EMBL/GenBank/DDBJ whole genome shotgun (WGS) entry which is preliminary data.</text>
</comment>
<feature type="transmembrane region" description="Helical" evidence="1">
    <location>
        <begin position="6"/>
        <end position="31"/>
    </location>
</feature>
<keyword evidence="1" id="KW-0472">Membrane</keyword>
<feature type="non-terminal residue" evidence="2">
    <location>
        <position position="1"/>
    </location>
</feature>
<dbReference type="Proteomes" id="UP001303760">
    <property type="component" value="Unassembled WGS sequence"/>
</dbReference>